<proteinExistence type="predicted"/>
<organism evidence="2 3">
    <name type="scientific">Ectobacillus funiculus</name>
    <dbReference type="NCBI Taxonomy" id="137993"/>
    <lineage>
        <taxon>Bacteria</taxon>
        <taxon>Bacillati</taxon>
        <taxon>Bacillota</taxon>
        <taxon>Bacilli</taxon>
        <taxon>Bacillales</taxon>
        <taxon>Bacillaceae</taxon>
        <taxon>Ectobacillus</taxon>
    </lineage>
</organism>
<keyword evidence="3" id="KW-1185">Reference proteome</keyword>
<dbReference type="RefSeq" id="WP_379950885.1">
    <property type="nucleotide sequence ID" value="NZ_JBHMAF010000155.1"/>
</dbReference>
<dbReference type="Pfam" id="PF05899">
    <property type="entry name" value="Cupin_3"/>
    <property type="match status" value="1"/>
</dbReference>
<dbReference type="Gene3D" id="2.60.120.10">
    <property type="entry name" value="Jelly Rolls"/>
    <property type="match status" value="1"/>
</dbReference>
<evidence type="ECO:0000259" key="1">
    <source>
        <dbReference type="Pfam" id="PF05899"/>
    </source>
</evidence>
<evidence type="ECO:0000313" key="3">
    <source>
        <dbReference type="Proteomes" id="UP001589609"/>
    </source>
</evidence>
<gene>
    <name evidence="2" type="ORF">ACFFMS_19905</name>
</gene>
<name>A0ABV5WIX9_9BACI</name>
<feature type="domain" description="(S)-ureidoglycine aminohydrolase cupin" evidence="1">
    <location>
        <begin position="73"/>
        <end position="118"/>
    </location>
</feature>
<dbReference type="SUPFAM" id="SSF51182">
    <property type="entry name" value="RmlC-like cupins"/>
    <property type="match status" value="1"/>
</dbReference>
<evidence type="ECO:0000313" key="2">
    <source>
        <dbReference type="EMBL" id="MFB9760579.1"/>
    </source>
</evidence>
<dbReference type="InterPro" id="IPR011051">
    <property type="entry name" value="RmlC_Cupin_sf"/>
</dbReference>
<dbReference type="InterPro" id="IPR008579">
    <property type="entry name" value="UGlyAH_Cupin_dom"/>
</dbReference>
<protein>
    <submittedName>
        <fullName evidence="2">Cupin domain-containing protein</fullName>
    </submittedName>
</protein>
<sequence length="138" mass="16360">MRPYQMDMNNGQAIQEGLSRDPYIVERKTAGTVHWMNRSQPDEPFIQDGLWRNIPNDEYHHEFYFCYGNKYTMFYVIEGEAKFCPPDNQTMLMRKGDVYFLPRESEGMCRILTPFAKFFIQTNSLQKDGYLDSLLSRS</sequence>
<dbReference type="EMBL" id="JBHMAF010000155">
    <property type="protein sequence ID" value="MFB9760579.1"/>
    <property type="molecule type" value="Genomic_DNA"/>
</dbReference>
<dbReference type="Proteomes" id="UP001589609">
    <property type="component" value="Unassembled WGS sequence"/>
</dbReference>
<dbReference type="InterPro" id="IPR014710">
    <property type="entry name" value="RmlC-like_jellyroll"/>
</dbReference>
<reference evidence="2 3" key="1">
    <citation type="submission" date="2024-09" db="EMBL/GenBank/DDBJ databases">
        <authorList>
            <person name="Sun Q."/>
            <person name="Mori K."/>
        </authorList>
    </citation>
    <scope>NUCLEOTIDE SEQUENCE [LARGE SCALE GENOMIC DNA]</scope>
    <source>
        <strain evidence="2 3">JCM 11201</strain>
    </source>
</reference>
<comment type="caution">
    <text evidence="2">The sequence shown here is derived from an EMBL/GenBank/DDBJ whole genome shotgun (WGS) entry which is preliminary data.</text>
</comment>
<accession>A0ABV5WIX9</accession>